<evidence type="ECO:0000313" key="1">
    <source>
        <dbReference type="EMBL" id="GMF34231.1"/>
    </source>
</evidence>
<dbReference type="EMBL" id="BSXW01001164">
    <property type="protein sequence ID" value="GMF34231.1"/>
    <property type="molecule type" value="Genomic_DNA"/>
</dbReference>
<organism evidence="1 2">
    <name type="scientific">Phytophthora lilii</name>
    <dbReference type="NCBI Taxonomy" id="2077276"/>
    <lineage>
        <taxon>Eukaryota</taxon>
        <taxon>Sar</taxon>
        <taxon>Stramenopiles</taxon>
        <taxon>Oomycota</taxon>
        <taxon>Peronosporomycetes</taxon>
        <taxon>Peronosporales</taxon>
        <taxon>Peronosporaceae</taxon>
        <taxon>Phytophthora</taxon>
    </lineage>
</organism>
<sequence length="525" mass="54129">MSSGFSYPQPVFQSPIYNPAFYLTLDASGYPKISLMITLKQTILGKTDYRLTYLTGITQWIATPAVALVPGENGDISGIGALSCNSLTVNGSYITSAPAYVLSITPGSAAANKALVLDGSKQITGVNKISLLGTSTTAGAFETLLRLTNADASPATAEIQLKVGTAATSECFIGTTSATKTVLMVGGARVITCESTGNVSIGGTTSTYKLDVSGTINCNNLYRSGVIADLTLISGITTIGTGQASKVLTLDSFRNVVNVASLAVDTLVANTATNILNINPTTRQIKGTTLTATATQLNVLNGFTGTTSNLNVLSGTSATSADLTKLNAITASATELNTLAGVVAGTAGNGKAVVLSGSGSISNINTLSTTGTITAGGPLNGFVAYCNQSAITSVGTLTELGIHSTPTDEYFSITGSGFDYLDAPMHVPGSNNFVFGAGGTTVYRLRTDSGATESALGPITYSVAAIFGGYIGCTAMAMTSDRRLKQNIQPCPIDRVKRLYDQCEVKLYVWIESENRPGQEVDLIA</sequence>
<evidence type="ECO:0000313" key="2">
    <source>
        <dbReference type="Proteomes" id="UP001165083"/>
    </source>
</evidence>
<proteinExistence type="predicted"/>
<dbReference type="AlphaFoldDB" id="A0A9W7CJC2"/>
<reference evidence="1" key="1">
    <citation type="submission" date="2023-04" db="EMBL/GenBank/DDBJ databases">
        <title>Phytophthora lilii NBRC 32176.</title>
        <authorList>
            <person name="Ichikawa N."/>
            <person name="Sato H."/>
            <person name="Tonouchi N."/>
        </authorList>
    </citation>
    <scope>NUCLEOTIDE SEQUENCE</scope>
    <source>
        <strain evidence="1">NBRC 32176</strain>
    </source>
</reference>
<gene>
    <name evidence="1" type="ORF">Plil01_001458900</name>
</gene>
<keyword evidence="2" id="KW-1185">Reference proteome</keyword>
<protein>
    <submittedName>
        <fullName evidence="1">Unnamed protein product</fullName>
    </submittedName>
</protein>
<accession>A0A9W7CJC2</accession>
<dbReference type="OrthoDB" id="128763at2759"/>
<name>A0A9W7CJC2_9STRA</name>
<dbReference type="Proteomes" id="UP001165083">
    <property type="component" value="Unassembled WGS sequence"/>
</dbReference>
<comment type="caution">
    <text evidence="1">The sequence shown here is derived from an EMBL/GenBank/DDBJ whole genome shotgun (WGS) entry which is preliminary data.</text>
</comment>